<dbReference type="InParanoid" id="F4RCZ5"/>
<protein>
    <submittedName>
        <fullName evidence="1">Uncharacterized protein</fullName>
    </submittedName>
</protein>
<dbReference type="KEGG" id="mlr:MELLADRAFT_103916"/>
<proteinExistence type="predicted"/>
<reference evidence="2" key="1">
    <citation type="journal article" date="2011" name="Proc. Natl. Acad. Sci. U.S.A.">
        <title>Obligate biotrophy features unraveled by the genomic analysis of rust fungi.</title>
        <authorList>
            <person name="Duplessis S."/>
            <person name="Cuomo C.A."/>
            <person name="Lin Y.-C."/>
            <person name="Aerts A."/>
            <person name="Tisserant E."/>
            <person name="Veneault-Fourrey C."/>
            <person name="Joly D.L."/>
            <person name="Hacquard S."/>
            <person name="Amselem J."/>
            <person name="Cantarel B.L."/>
            <person name="Chiu R."/>
            <person name="Coutinho P.M."/>
            <person name="Feau N."/>
            <person name="Field M."/>
            <person name="Frey P."/>
            <person name="Gelhaye E."/>
            <person name="Goldberg J."/>
            <person name="Grabherr M.G."/>
            <person name="Kodira C.D."/>
            <person name="Kohler A."/>
            <person name="Kuees U."/>
            <person name="Lindquist E.A."/>
            <person name="Lucas S.M."/>
            <person name="Mago R."/>
            <person name="Mauceli E."/>
            <person name="Morin E."/>
            <person name="Murat C."/>
            <person name="Pangilinan J.L."/>
            <person name="Park R."/>
            <person name="Pearson M."/>
            <person name="Quesneville H."/>
            <person name="Rouhier N."/>
            <person name="Sakthikumar S."/>
            <person name="Salamov A.A."/>
            <person name="Schmutz J."/>
            <person name="Selles B."/>
            <person name="Shapiro H."/>
            <person name="Tanguay P."/>
            <person name="Tuskan G.A."/>
            <person name="Henrissat B."/>
            <person name="Van de Peer Y."/>
            <person name="Rouze P."/>
            <person name="Ellis J.G."/>
            <person name="Dodds P.N."/>
            <person name="Schein J.E."/>
            <person name="Zhong S."/>
            <person name="Hamelin R.C."/>
            <person name="Grigoriev I.V."/>
            <person name="Szabo L.J."/>
            <person name="Martin F."/>
        </authorList>
    </citation>
    <scope>NUCLEOTIDE SEQUENCE [LARGE SCALE GENOMIC DNA]</scope>
    <source>
        <strain evidence="2">98AG31 / pathotype 3-4-7</strain>
    </source>
</reference>
<dbReference type="VEuPathDB" id="FungiDB:MELLADRAFT_103916"/>
<gene>
    <name evidence="1" type="ORF">MELLADRAFT_103916</name>
</gene>
<dbReference type="RefSeq" id="XP_007406863.1">
    <property type="nucleotide sequence ID" value="XM_007406801.1"/>
</dbReference>
<evidence type="ECO:0000313" key="1">
    <source>
        <dbReference type="EMBL" id="EGG09809.1"/>
    </source>
</evidence>
<dbReference type="Proteomes" id="UP000001072">
    <property type="component" value="Unassembled WGS sequence"/>
</dbReference>
<dbReference type="EMBL" id="GL883096">
    <property type="protein sequence ID" value="EGG09809.1"/>
    <property type="molecule type" value="Genomic_DNA"/>
</dbReference>
<dbReference type="GeneID" id="18922105"/>
<dbReference type="OrthoDB" id="10453526at2759"/>
<evidence type="ECO:0000313" key="2">
    <source>
        <dbReference type="Proteomes" id="UP000001072"/>
    </source>
</evidence>
<keyword evidence="2" id="KW-1185">Reference proteome</keyword>
<accession>F4RCZ5</accession>
<dbReference type="HOGENOM" id="CLU_2038568_0_0_1"/>
<name>F4RCZ5_MELLP</name>
<dbReference type="AlphaFoldDB" id="F4RCZ5"/>
<sequence length="121" mass="13794">MFGPSFLANSNFLNGTLTQAPDSSQGTLHHTPYKNFTTPASYLLANRWLFLPTSPAPLEDDYICPESVKLRLEEDVTDMKKEKDELLTDVELFEACEFIIKWVVQKSGSDELVEFIMEKND</sequence>
<organism evidence="2">
    <name type="scientific">Melampsora larici-populina (strain 98AG31 / pathotype 3-4-7)</name>
    <name type="common">Poplar leaf rust fungus</name>
    <dbReference type="NCBI Taxonomy" id="747676"/>
    <lineage>
        <taxon>Eukaryota</taxon>
        <taxon>Fungi</taxon>
        <taxon>Dikarya</taxon>
        <taxon>Basidiomycota</taxon>
        <taxon>Pucciniomycotina</taxon>
        <taxon>Pucciniomycetes</taxon>
        <taxon>Pucciniales</taxon>
        <taxon>Melampsoraceae</taxon>
        <taxon>Melampsora</taxon>
    </lineage>
</organism>